<sequence>MVDYLGADAPPVEPKHHILLPRHYDHLHWHMVGRQPLQFVLGVKTDLSMIPKVGKKAVSVAVVGTLLPYLSVYLVASARLEEQAAF</sequence>
<dbReference type="Gene3D" id="1.20.1530.20">
    <property type="match status" value="1"/>
</dbReference>
<evidence type="ECO:0000256" key="1">
    <source>
        <dbReference type="ARBA" id="ARBA00003198"/>
    </source>
</evidence>
<evidence type="ECO:0000313" key="4">
    <source>
        <dbReference type="EMBL" id="WOK97523.1"/>
    </source>
</evidence>
<evidence type="ECO:0000256" key="2">
    <source>
        <dbReference type="ARBA" id="ARBA00004119"/>
    </source>
</evidence>
<keyword evidence="3" id="KW-0472">Membrane</keyword>
<protein>
    <submittedName>
        <fullName evidence="4">Uncharacterized protein</fullName>
    </submittedName>
</protein>
<accession>A0AAQ3Q4K1</accession>
<organism evidence="4 5">
    <name type="scientific">Canna indica</name>
    <name type="common">Indian-shot</name>
    <dbReference type="NCBI Taxonomy" id="4628"/>
    <lineage>
        <taxon>Eukaryota</taxon>
        <taxon>Viridiplantae</taxon>
        <taxon>Streptophyta</taxon>
        <taxon>Embryophyta</taxon>
        <taxon>Tracheophyta</taxon>
        <taxon>Spermatophyta</taxon>
        <taxon>Magnoliopsida</taxon>
        <taxon>Liliopsida</taxon>
        <taxon>Zingiberales</taxon>
        <taxon>Cannaceae</taxon>
        <taxon>Canna</taxon>
    </lineage>
</organism>
<comment type="function">
    <text evidence="1">May function as sodium-coupled metabolite transporter across the chloroplast envelope.</text>
</comment>
<dbReference type="Proteomes" id="UP001327560">
    <property type="component" value="Chromosome 2"/>
</dbReference>
<evidence type="ECO:0000313" key="5">
    <source>
        <dbReference type="Proteomes" id="UP001327560"/>
    </source>
</evidence>
<gene>
    <name evidence="4" type="ORF">Cni_G06231</name>
</gene>
<keyword evidence="3" id="KW-1133">Transmembrane helix</keyword>
<feature type="transmembrane region" description="Helical" evidence="3">
    <location>
        <begin position="57"/>
        <end position="76"/>
    </location>
</feature>
<dbReference type="InterPro" id="IPR038770">
    <property type="entry name" value="Na+/solute_symporter_sf"/>
</dbReference>
<name>A0AAQ3Q4K1_9LILI</name>
<dbReference type="EMBL" id="CP136891">
    <property type="protein sequence ID" value="WOK97523.1"/>
    <property type="molecule type" value="Genomic_DNA"/>
</dbReference>
<evidence type="ECO:0000256" key="3">
    <source>
        <dbReference type="SAM" id="Phobius"/>
    </source>
</evidence>
<dbReference type="GO" id="GO:0016020">
    <property type="term" value="C:membrane"/>
    <property type="evidence" value="ECO:0007669"/>
    <property type="project" value="UniProtKB-SubCell"/>
</dbReference>
<comment type="subcellular location">
    <subcellularLocation>
        <location evidence="2">Plastid</location>
        <location evidence="2">Chloroplast envelope</location>
    </subcellularLocation>
</comment>
<reference evidence="4 5" key="1">
    <citation type="submission" date="2023-10" db="EMBL/GenBank/DDBJ databases">
        <title>Chromosome-scale genome assembly provides insights into flower coloration mechanisms of Canna indica.</title>
        <authorList>
            <person name="Li C."/>
        </authorList>
    </citation>
    <scope>NUCLEOTIDE SEQUENCE [LARGE SCALE GENOMIC DNA]</scope>
    <source>
        <tissue evidence="4">Flower</tissue>
    </source>
</reference>
<keyword evidence="5" id="KW-1185">Reference proteome</keyword>
<dbReference type="GO" id="GO:0009941">
    <property type="term" value="C:chloroplast envelope"/>
    <property type="evidence" value="ECO:0007669"/>
    <property type="project" value="UniProtKB-SubCell"/>
</dbReference>
<keyword evidence="3" id="KW-0812">Transmembrane</keyword>
<dbReference type="AlphaFoldDB" id="A0AAQ3Q4K1"/>
<proteinExistence type="predicted"/>